<dbReference type="EMBL" id="KE123502">
    <property type="protein sequence ID" value="EUT83520.1"/>
    <property type="molecule type" value="Genomic_DNA"/>
</dbReference>
<accession>W7FSY2</accession>
<dbReference type="AlphaFoldDB" id="W7FSY2"/>
<dbReference type="Proteomes" id="UP000030666">
    <property type="component" value="Unassembled WGS sequence"/>
</dbReference>
<gene>
    <name evidence="1" type="ORF">PFAG_03395</name>
</gene>
<proteinExistence type="predicted"/>
<protein>
    <submittedName>
        <fullName evidence="1">Uncharacterized protein</fullName>
    </submittedName>
</protein>
<evidence type="ECO:0000313" key="1">
    <source>
        <dbReference type="EMBL" id="EUT83520.1"/>
    </source>
</evidence>
<name>W7FSY2_PLAFA</name>
<reference evidence="1" key="1">
    <citation type="submission" date="2013-02" db="EMBL/GenBank/DDBJ databases">
        <title>The Genome Sequence of Plasmodium falciparum Santa Lucia.</title>
        <authorList>
            <consortium name="The Broad Institute Genome Sequencing Platform"/>
            <consortium name="The Broad Institute Genome Sequencing Center for Infectious Disease"/>
            <person name="Neafsey D."/>
            <person name="Cheeseman I."/>
            <person name="Volkman S."/>
            <person name="Adams J."/>
            <person name="Walker B."/>
            <person name="Young S.K."/>
            <person name="Zeng Q."/>
            <person name="Gargeya S."/>
            <person name="Fitzgerald M."/>
            <person name="Haas B."/>
            <person name="Abouelleil A."/>
            <person name="Alvarado L."/>
            <person name="Arachchi H.M."/>
            <person name="Berlin A.M."/>
            <person name="Chapman S.B."/>
            <person name="Dewar J."/>
            <person name="Goldberg J."/>
            <person name="Griggs A."/>
            <person name="Gujja S."/>
            <person name="Hansen M."/>
            <person name="Howarth C."/>
            <person name="Imamovic A."/>
            <person name="Larimer J."/>
            <person name="McCowan C."/>
            <person name="Murphy C."/>
            <person name="Neiman D."/>
            <person name="Pearson M."/>
            <person name="Priest M."/>
            <person name="Roberts A."/>
            <person name="Saif S."/>
            <person name="Shea T."/>
            <person name="Sisk P."/>
            <person name="Sykes S."/>
            <person name="Wortman J."/>
            <person name="Nusbaum C."/>
            <person name="Birren B."/>
        </authorList>
    </citation>
    <scope>NUCLEOTIDE SEQUENCE [LARGE SCALE GENOMIC DNA]</scope>
    <source>
        <strain evidence="1">Santa Lucia</strain>
    </source>
</reference>
<sequence length="49" mass="6144">MPWFLPFRKLFLNINVHNDNIIKKKKKRIKKKKKKKKMKNIISNQIYFL</sequence>
<organism evidence="1">
    <name type="scientific">Plasmodium falciparum Santa Lucia</name>
    <dbReference type="NCBI Taxonomy" id="478859"/>
    <lineage>
        <taxon>Eukaryota</taxon>
        <taxon>Sar</taxon>
        <taxon>Alveolata</taxon>
        <taxon>Apicomplexa</taxon>
        <taxon>Aconoidasida</taxon>
        <taxon>Haemosporida</taxon>
        <taxon>Plasmodiidae</taxon>
        <taxon>Plasmodium</taxon>
        <taxon>Plasmodium (Laverania)</taxon>
    </lineage>
</organism>